<proteinExistence type="inferred from homology"/>
<sequence length="270" mass="30360">MMIITANNVNYFVEVTGEGPPVLFLHGFTGDSTTWEAITSKLQQNFKCISVDIIGHGKSDAPVDSTRYAIEKVAEDLKYILHELDVHSVSILGYSMGGRLALTFAILFPSYIDKLILESSTPGLRTEAERIERREKDKTLSDMIVKEGLSSFVEYWESIPLFSSQKRLPLSVQKSIRDQRLSQNPKGLSASLAGMGTGEQPSWWEEFKQLDISIHVLVGEEDTKFVSIANEMKKVNEKVEILTFPHVGHTIHVEEPRKFGTMVEEILKNS</sequence>
<dbReference type="InterPro" id="IPR000073">
    <property type="entry name" value="AB_hydrolase_1"/>
</dbReference>
<dbReference type="RefSeq" id="WP_377936108.1">
    <property type="nucleotide sequence ID" value="NZ_JBHUMF010000030.1"/>
</dbReference>
<keyword evidence="6" id="KW-1185">Reference proteome</keyword>
<dbReference type="HAMAP" id="MF_01660">
    <property type="entry name" value="MenH"/>
    <property type="match status" value="1"/>
</dbReference>
<dbReference type="PANTHER" id="PTHR42916:SF1">
    <property type="entry name" value="PROTEIN PHYLLO, CHLOROPLASTIC"/>
    <property type="match status" value="1"/>
</dbReference>
<evidence type="ECO:0000313" key="5">
    <source>
        <dbReference type="EMBL" id="MFD2681691.1"/>
    </source>
</evidence>
<evidence type="ECO:0000256" key="3">
    <source>
        <dbReference type="HAMAP-Rule" id="MF_01660"/>
    </source>
</evidence>
<organism evidence="5 6">
    <name type="scientific">Bacillus seohaeanensis</name>
    <dbReference type="NCBI Taxonomy" id="284580"/>
    <lineage>
        <taxon>Bacteria</taxon>
        <taxon>Bacillati</taxon>
        <taxon>Bacillota</taxon>
        <taxon>Bacilli</taxon>
        <taxon>Bacillales</taxon>
        <taxon>Bacillaceae</taxon>
        <taxon>Bacillus</taxon>
    </lineage>
</organism>
<comment type="similarity">
    <text evidence="3">Belongs to the AB hydrolase superfamily. MenH family.</text>
</comment>
<accession>A0ABW5RUE1</accession>
<evidence type="ECO:0000256" key="1">
    <source>
        <dbReference type="ARBA" id="ARBA00022428"/>
    </source>
</evidence>
<dbReference type="NCBIfam" id="TIGR03695">
    <property type="entry name" value="menH_SHCHC"/>
    <property type="match status" value="1"/>
</dbReference>
<evidence type="ECO:0000256" key="2">
    <source>
        <dbReference type="ARBA" id="ARBA00023239"/>
    </source>
</evidence>
<comment type="pathway">
    <text evidence="3">Quinol/quinone metabolism; menaquinone biosynthesis.</text>
</comment>
<dbReference type="PRINTS" id="PR00111">
    <property type="entry name" value="ABHYDROLASE"/>
</dbReference>
<comment type="caution">
    <text evidence="5">The sequence shown here is derived from an EMBL/GenBank/DDBJ whole genome shotgun (WGS) entry which is preliminary data.</text>
</comment>
<dbReference type="Proteomes" id="UP001597506">
    <property type="component" value="Unassembled WGS sequence"/>
</dbReference>
<keyword evidence="1 3" id="KW-0474">Menaquinone biosynthesis</keyword>
<feature type="domain" description="AB hydrolase-1" evidence="4">
    <location>
        <begin position="20"/>
        <end position="256"/>
    </location>
</feature>
<comment type="catalytic activity">
    <reaction evidence="3">
        <text>5-enolpyruvoyl-6-hydroxy-2-succinyl-cyclohex-3-ene-1-carboxylate = (1R,6R)-6-hydroxy-2-succinyl-cyclohexa-2,4-diene-1-carboxylate + pyruvate</text>
        <dbReference type="Rhea" id="RHEA:25597"/>
        <dbReference type="ChEBI" id="CHEBI:15361"/>
        <dbReference type="ChEBI" id="CHEBI:58689"/>
        <dbReference type="ChEBI" id="CHEBI:58818"/>
        <dbReference type="EC" id="4.2.99.20"/>
    </reaction>
</comment>
<comment type="subunit">
    <text evidence="3">Monomer.</text>
</comment>
<gene>
    <name evidence="3 5" type="primary">menH</name>
    <name evidence="5" type="ORF">ACFSUL_13130</name>
</gene>
<dbReference type="Gene3D" id="3.40.50.1820">
    <property type="entry name" value="alpha/beta hydrolase"/>
    <property type="match status" value="1"/>
</dbReference>
<dbReference type="PANTHER" id="PTHR42916">
    <property type="entry name" value="2-SUCCINYL-5-ENOLPYRUVYL-6-HYDROXY-3-CYCLOHEXENE-1-CARBOXYLATE SYNTHASE"/>
    <property type="match status" value="1"/>
</dbReference>
<dbReference type="GO" id="GO:0070205">
    <property type="term" value="F:2-succinyl-6-hydroxy-2,4-cyclohexadiene-1-carboxylate synthase activity"/>
    <property type="evidence" value="ECO:0007669"/>
    <property type="project" value="UniProtKB-EC"/>
</dbReference>
<reference evidence="6" key="1">
    <citation type="journal article" date="2019" name="Int. J. Syst. Evol. Microbiol.">
        <title>The Global Catalogue of Microorganisms (GCM) 10K type strain sequencing project: providing services to taxonomists for standard genome sequencing and annotation.</title>
        <authorList>
            <consortium name="The Broad Institute Genomics Platform"/>
            <consortium name="The Broad Institute Genome Sequencing Center for Infectious Disease"/>
            <person name="Wu L."/>
            <person name="Ma J."/>
        </authorList>
    </citation>
    <scope>NUCLEOTIDE SEQUENCE [LARGE SCALE GENOMIC DNA]</scope>
    <source>
        <strain evidence="6">KCTC 3913</strain>
    </source>
</reference>
<comment type="pathway">
    <text evidence="3">Quinol/quinone metabolism; 1,4-dihydroxy-2-naphthoate biosynthesis; 1,4-dihydroxy-2-naphthoate from chorismate: step 3/7.</text>
</comment>
<dbReference type="EC" id="4.2.99.20" evidence="3"/>
<dbReference type="SUPFAM" id="SSF53474">
    <property type="entry name" value="alpha/beta-Hydrolases"/>
    <property type="match status" value="1"/>
</dbReference>
<dbReference type="Pfam" id="PF00561">
    <property type="entry name" value="Abhydrolase_1"/>
    <property type="match status" value="1"/>
</dbReference>
<name>A0ABW5RUE1_9BACI</name>
<dbReference type="InterPro" id="IPR029058">
    <property type="entry name" value="AB_hydrolase_fold"/>
</dbReference>
<dbReference type="InterPro" id="IPR022485">
    <property type="entry name" value="SHCHC_synthase_MenH"/>
</dbReference>
<protein>
    <recommendedName>
        <fullName evidence="3">Putative 2-succinyl-6-hydroxy-2,4-cyclohexadiene-1-carboxylate synthase</fullName>
        <shortName evidence="3">SHCHC synthase</shortName>
        <ecNumber evidence="3">4.2.99.20</ecNumber>
    </recommendedName>
</protein>
<evidence type="ECO:0000259" key="4">
    <source>
        <dbReference type="Pfam" id="PF00561"/>
    </source>
</evidence>
<evidence type="ECO:0000313" key="6">
    <source>
        <dbReference type="Proteomes" id="UP001597506"/>
    </source>
</evidence>
<comment type="function">
    <text evidence="3">Catalyzes a proton abstraction reaction that results in 2,5-elimination of pyruvate from 2-succinyl-5-enolpyruvyl-6-hydroxy-3-cyclohexene-1-carboxylate (SEPHCHC) and the formation of 2-succinyl-6-hydroxy-2,4-cyclohexadiene-1-carboxylate (SHCHC).</text>
</comment>
<dbReference type="EMBL" id="JBHUMF010000030">
    <property type="protein sequence ID" value="MFD2681691.1"/>
    <property type="molecule type" value="Genomic_DNA"/>
</dbReference>
<keyword evidence="2 3" id="KW-0456">Lyase</keyword>